<dbReference type="EMBL" id="PQXJ01000075">
    <property type="protein sequence ID" value="TGO65687.1"/>
    <property type="molecule type" value="Genomic_DNA"/>
</dbReference>
<name>A0A4Z1J9R9_9HELO</name>
<sequence length="156" mass="17116">MTQSLRASEPCCPQIKLMWTPARNDPRSLTCEPRKNLLSALSYISLPTLRVFLFLFLSTNRATTNTIFVPQDLCSLRAAVFSLSFSPNRIFAASFSQSSSPAVFSQSSSGKVESALSAGQSVAPDFVAPVQTAHLRAPKVLSSLKFHHFFCVLKED</sequence>
<dbReference type="AlphaFoldDB" id="A0A4Z1J9R9"/>
<comment type="caution">
    <text evidence="1">The sequence shown here is derived from an EMBL/GenBank/DDBJ whole genome shotgun (WGS) entry which is preliminary data.</text>
</comment>
<organism evidence="1 2">
    <name type="scientific">Botryotinia narcissicola</name>
    <dbReference type="NCBI Taxonomy" id="278944"/>
    <lineage>
        <taxon>Eukaryota</taxon>
        <taxon>Fungi</taxon>
        <taxon>Dikarya</taxon>
        <taxon>Ascomycota</taxon>
        <taxon>Pezizomycotina</taxon>
        <taxon>Leotiomycetes</taxon>
        <taxon>Helotiales</taxon>
        <taxon>Sclerotiniaceae</taxon>
        <taxon>Botryotinia</taxon>
    </lineage>
</organism>
<dbReference type="Proteomes" id="UP000297452">
    <property type="component" value="Unassembled WGS sequence"/>
</dbReference>
<proteinExistence type="predicted"/>
<protein>
    <submittedName>
        <fullName evidence="1">Uncharacterized protein</fullName>
    </submittedName>
</protein>
<evidence type="ECO:0000313" key="1">
    <source>
        <dbReference type="EMBL" id="TGO65687.1"/>
    </source>
</evidence>
<accession>A0A4Z1J9R9</accession>
<gene>
    <name evidence="1" type="ORF">BOTNAR_0075g00370</name>
</gene>
<reference evidence="1 2" key="1">
    <citation type="submission" date="2017-12" db="EMBL/GenBank/DDBJ databases">
        <title>Comparative genomics of Botrytis spp.</title>
        <authorList>
            <person name="Valero-Jimenez C.A."/>
            <person name="Tapia P."/>
            <person name="Veloso J."/>
            <person name="Silva-Moreno E."/>
            <person name="Staats M."/>
            <person name="Valdes J.H."/>
            <person name="Van Kan J.A.L."/>
        </authorList>
    </citation>
    <scope>NUCLEOTIDE SEQUENCE [LARGE SCALE GENOMIC DNA]</scope>
    <source>
        <strain evidence="1 2">MUCL2120</strain>
    </source>
</reference>
<keyword evidence="2" id="KW-1185">Reference proteome</keyword>
<evidence type="ECO:0000313" key="2">
    <source>
        <dbReference type="Proteomes" id="UP000297452"/>
    </source>
</evidence>